<proteinExistence type="predicted"/>
<feature type="compositionally biased region" description="Basic and acidic residues" evidence="1">
    <location>
        <begin position="10"/>
        <end position="24"/>
    </location>
</feature>
<keyword evidence="3" id="KW-1185">Reference proteome</keyword>
<feature type="region of interest" description="Disordered" evidence="1">
    <location>
        <begin position="1"/>
        <end position="80"/>
    </location>
</feature>
<dbReference type="EMBL" id="JACHGB010000008">
    <property type="protein sequence ID" value="MBB5273733.1"/>
    <property type="molecule type" value="Genomic_DNA"/>
</dbReference>
<name>A0A7W8MAA5_9BURK</name>
<organism evidence="2 3">
    <name type="scientific">Quisquiliibacterium transsilvanicum</name>
    <dbReference type="NCBI Taxonomy" id="1549638"/>
    <lineage>
        <taxon>Bacteria</taxon>
        <taxon>Pseudomonadati</taxon>
        <taxon>Pseudomonadota</taxon>
        <taxon>Betaproteobacteria</taxon>
        <taxon>Burkholderiales</taxon>
        <taxon>Burkholderiaceae</taxon>
        <taxon>Quisquiliibacterium</taxon>
    </lineage>
</organism>
<evidence type="ECO:0000256" key="1">
    <source>
        <dbReference type="SAM" id="MobiDB-lite"/>
    </source>
</evidence>
<dbReference type="Proteomes" id="UP000532440">
    <property type="component" value="Unassembled WGS sequence"/>
</dbReference>
<protein>
    <submittedName>
        <fullName evidence="2">Uncharacterized protein</fullName>
    </submittedName>
</protein>
<comment type="caution">
    <text evidence="2">The sequence shown here is derived from an EMBL/GenBank/DDBJ whole genome shotgun (WGS) entry which is preliminary data.</text>
</comment>
<sequence length="80" mass="8435">MATNFSYRKRQLELEKKRKKEDKLKRKQDRASGIGPDDAGEQPLEGEAADQPGDSAEGGAAEGQGADGGQSATDTGRSGQ</sequence>
<evidence type="ECO:0000313" key="2">
    <source>
        <dbReference type="EMBL" id="MBB5273733.1"/>
    </source>
</evidence>
<evidence type="ECO:0000313" key="3">
    <source>
        <dbReference type="Proteomes" id="UP000532440"/>
    </source>
</evidence>
<gene>
    <name evidence="2" type="ORF">HNQ70_003764</name>
</gene>
<dbReference type="RefSeq" id="WP_183970674.1">
    <property type="nucleotide sequence ID" value="NZ_BAABEW010000013.1"/>
</dbReference>
<accession>A0A7W8MAA5</accession>
<dbReference type="AlphaFoldDB" id="A0A7W8MAA5"/>
<reference evidence="2 3" key="1">
    <citation type="submission" date="2020-08" db="EMBL/GenBank/DDBJ databases">
        <title>Genomic Encyclopedia of Type Strains, Phase IV (KMG-IV): sequencing the most valuable type-strain genomes for metagenomic binning, comparative biology and taxonomic classification.</title>
        <authorList>
            <person name="Goeker M."/>
        </authorList>
    </citation>
    <scope>NUCLEOTIDE SEQUENCE [LARGE SCALE GENOMIC DNA]</scope>
    <source>
        <strain evidence="2 3">DSM 29781</strain>
    </source>
</reference>